<reference evidence="9" key="1">
    <citation type="journal article" date="2015" name="Genome Announc.">
        <title>Whole-Genome Sequences of 80 Environmental and Clinical Isolates of Burkholderia pseudomallei.</title>
        <authorList>
            <person name="Johnson S.L."/>
            <person name="Baker A.L."/>
            <person name="Chain P.S."/>
            <person name="Currie B.J."/>
            <person name="Daligault H.E."/>
            <person name="Davenport K.W."/>
            <person name="Davis C.B."/>
            <person name="Inglis T.J."/>
            <person name="Kaestli M."/>
            <person name="Koren S."/>
            <person name="Mayo M."/>
            <person name="Merritt A.J."/>
            <person name="Price E.P."/>
            <person name="Sarovich D.S."/>
            <person name="Warner J."/>
            <person name="Rosovitz M.J."/>
        </authorList>
    </citation>
    <scope>NUCLEOTIDE SEQUENCE [LARGE SCALE GENOMIC DNA]</scope>
    <source>
        <strain evidence="9">DSM 2030</strain>
    </source>
</reference>
<feature type="domain" description="Aminotransferase class I/classII large" evidence="7">
    <location>
        <begin position="33"/>
        <end position="380"/>
    </location>
</feature>
<keyword evidence="4 6" id="KW-0808">Transferase</keyword>
<dbReference type="eggNOG" id="COG0436">
    <property type="taxonomic scope" value="Bacteria"/>
</dbReference>
<keyword evidence="3 6" id="KW-0032">Aminotransferase</keyword>
<evidence type="ECO:0000313" key="8">
    <source>
        <dbReference type="EMBL" id="AIS51454.1"/>
    </source>
</evidence>
<dbReference type="InterPro" id="IPR050596">
    <property type="entry name" value="AspAT/PAT-like"/>
</dbReference>
<dbReference type="GO" id="GO:0030170">
    <property type="term" value="F:pyridoxal phosphate binding"/>
    <property type="evidence" value="ECO:0007669"/>
    <property type="project" value="InterPro"/>
</dbReference>
<evidence type="ECO:0000256" key="2">
    <source>
        <dbReference type="ARBA" id="ARBA00007441"/>
    </source>
</evidence>
<protein>
    <recommendedName>
        <fullName evidence="6">Aminotransferase</fullName>
        <ecNumber evidence="6">2.6.1.-</ecNumber>
    </recommendedName>
</protein>
<keyword evidence="9" id="KW-1185">Reference proteome</keyword>
<dbReference type="GO" id="GO:0006520">
    <property type="term" value="P:amino acid metabolic process"/>
    <property type="evidence" value="ECO:0007669"/>
    <property type="project" value="InterPro"/>
</dbReference>
<dbReference type="InterPro" id="IPR015424">
    <property type="entry name" value="PyrdxlP-dep_Trfase"/>
</dbReference>
<dbReference type="GO" id="GO:0008483">
    <property type="term" value="F:transaminase activity"/>
    <property type="evidence" value="ECO:0007669"/>
    <property type="project" value="UniProtKB-KW"/>
</dbReference>
<gene>
    <name evidence="8" type="primary">aspC</name>
    <name evidence="8" type="ORF">TKV_c02490</name>
</gene>
<dbReference type="HOGENOM" id="CLU_017584_4_3_9"/>
<dbReference type="Proteomes" id="UP000029669">
    <property type="component" value="Chromosome"/>
</dbReference>
<dbReference type="Pfam" id="PF00155">
    <property type="entry name" value="Aminotran_1_2"/>
    <property type="match status" value="1"/>
</dbReference>
<dbReference type="STRING" id="2325.TKV_c02490"/>
<dbReference type="SUPFAM" id="SSF53383">
    <property type="entry name" value="PLP-dependent transferases"/>
    <property type="match status" value="1"/>
</dbReference>
<dbReference type="CDD" id="cd00609">
    <property type="entry name" value="AAT_like"/>
    <property type="match status" value="1"/>
</dbReference>
<sequence>MNIEDRVAKRAKLIEISTIRYFFNMAREVPGAISLAIGEPDFVTPQHIRDVAKKALDEGKTGYTVNPGLIELRQEISNYLKRRYNITYNPETEILVTIGATEAIYVALNTLVEEGDEVLIPEPSFVAYHPCTILAGAKSVFVPTYEEDEFVLRADVLEKYITDKSKVLILPYPNNPTGAVMPKEAMEKIAEVVKKYDLIVVTDEIYSELIYSGFEHVSFASLKDMWERTVTINGFSKSYAMTGWRLGYIAAPEYFVKHMTKIHQYGVTAAATMCQYAGIEAIKNGDEDILRMRDEYDRRRKYLLQSVREMGLDCFEPKGAFYIFPSIKKTGLTSTEFAKRLLYEAKVAVVPGNAFGENGEGYVRMAYATSMKNLEEAVKRMKEFMSKF</sequence>
<proteinExistence type="inferred from homology"/>
<evidence type="ECO:0000256" key="5">
    <source>
        <dbReference type="ARBA" id="ARBA00022898"/>
    </source>
</evidence>
<dbReference type="RefSeq" id="WP_049684427.1">
    <property type="nucleotide sequence ID" value="NZ_CP009170.1"/>
</dbReference>
<evidence type="ECO:0000256" key="4">
    <source>
        <dbReference type="ARBA" id="ARBA00022679"/>
    </source>
</evidence>
<dbReference type="EC" id="2.6.1.-" evidence="6"/>
<evidence type="ECO:0000256" key="3">
    <source>
        <dbReference type="ARBA" id="ARBA00022576"/>
    </source>
</evidence>
<name>A0A097ANP9_THEKI</name>
<dbReference type="InterPro" id="IPR004838">
    <property type="entry name" value="NHTrfase_class1_PyrdxlP-BS"/>
</dbReference>
<dbReference type="InterPro" id="IPR015421">
    <property type="entry name" value="PyrdxlP-dep_Trfase_major"/>
</dbReference>
<dbReference type="EMBL" id="CP009170">
    <property type="protein sequence ID" value="AIS51454.1"/>
    <property type="molecule type" value="Genomic_DNA"/>
</dbReference>
<evidence type="ECO:0000256" key="6">
    <source>
        <dbReference type="RuleBase" id="RU000481"/>
    </source>
</evidence>
<dbReference type="PANTHER" id="PTHR46383:SF3">
    <property type="entry name" value="ASPARTATE AMINOTRANSFERASE-RELATED"/>
    <property type="match status" value="1"/>
</dbReference>
<organism evidence="8 9">
    <name type="scientific">Thermoanaerobacter kivui</name>
    <name type="common">Acetogenium kivui</name>
    <dbReference type="NCBI Taxonomy" id="2325"/>
    <lineage>
        <taxon>Bacteria</taxon>
        <taxon>Bacillati</taxon>
        <taxon>Bacillota</taxon>
        <taxon>Clostridia</taxon>
        <taxon>Thermoanaerobacterales</taxon>
        <taxon>Thermoanaerobacteraceae</taxon>
        <taxon>Thermoanaerobacter</taxon>
    </lineage>
</organism>
<comment type="cofactor">
    <cofactor evidence="1 6">
        <name>pyridoxal 5'-phosphate</name>
        <dbReference type="ChEBI" id="CHEBI:597326"/>
    </cofactor>
</comment>
<dbReference type="OrthoDB" id="9803354at2"/>
<dbReference type="PROSITE" id="PS00105">
    <property type="entry name" value="AA_TRANSFER_CLASS_1"/>
    <property type="match status" value="1"/>
</dbReference>
<dbReference type="Gene3D" id="3.40.640.10">
    <property type="entry name" value="Type I PLP-dependent aspartate aminotransferase-like (Major domain)"/>
    <property type="match status" value="1"/>
</dbReference>
<evidence type="ECO:0000313" key="9">
    <source>
        <dbReference type="Proteomes" id="UP000029669"/>
    </source>
</evidence>
<keyword evidence="5" id="KW-0663">Pyridoxal phosphate</keyword>
<dbReference type="PANTHER" id="PTHR46383">
    <property type="entry name" value="ASPARTATE AMINOTRANSFERASE"/>
    <property type="match status" value="1"/>
</dbReference>
<dbReference type="KEGG" id="tki:TKV_c02490"/>
<dbReference type="AlphaFoldDB" id="A0A097ANP9"/>
<dbReference type="FunFam" id="3.40.640.10:FF:000033">
    <property type="entry name" value="Aspartate aminotransferase"/>
    <property type="match status" value="1"/>
</dbReference>
<dbReference type="Gene3D" id="3.90.1150.10">
    <property type="entry name" value="Aspartate Aminotransferase, domain 1"/>
    <property type="match status" value="1"/>
</dbReference>
<evidence type="ECO:0000259" key="7">
    <source>
        <dbReference type="Pfam" id="PF00155"/>
    </source>
</evidence>
<accession>A0A097ANP9</accession>
<evidence type="ECO:0000256" key="1">
    <source>
        <dbReference type="ARBA" id="ARBA00001933"/>
    </source>
</evidence>
<dbReference type="InterPro" id="IPR015422">
    <property type="entry name" value="PyrdxlP-dep_Trfase_small"/>
</dbReference>
<comment type="similarity">
    <text evidence="2 6">Belongs to the class-I pyridoxal-phosphate-dependent aminotransferase family.</text>
</comment>
<dbReference type="InterPro" id="IPR004839">
    <property type="entry name" value="Aminotransferase_I/II_large"/>
</dbReference>